<sequence>DRTIVYGVNQGLLTGDDKIVSCASCTTNCLAPVAKVLNDAIGITRGFMTTIHSYTGDQPTLDTMHKDLYRARAAAANIIPTTTGAARAVGLVLPELDGKLDGTAIRVPSPNVSVVDLTFDASRDTTVEEINAAIKDAANGPLKGVLEYCDRPLVSSDYNHNPASSIFATDQTRVLQGSMCRVLSWYDNEWGFANRMVDTAAAMAKFL</sequence>
<dbReference type="GO" id="GO:0004365">
    <property type="term" value="F:glyceraldehyde-3-phosphate dehydrogenase (NAD+) (phosphorylating) activity"/>
    <property type="evidence" value="ECO:0007669"/>
    <property type="project" value="UniProtKB-EC"/>
</dbReference>
<evidence type="ECO:0000256" key="1">
    <source>
        <dbReference type="ARBA" id="ARBA00007406"/>
    </source>
</evidence>
<evidence type="ECO:0000256" key="2">
    <source>
        <dbReference type="ARBA" id="ARBA00023002"/>
    </source>
</evidence>
<dbReference type="SUPFAM" id="SSF55347">
    <property type="entry name" value="Glyceraldehyde-3-phosphate dehydrogenase-like, C-terminal domain"/>
    <property type="match status" value="1"/>
</dbReference>
<protein>
    <submittedName>
        <fullName evidence="4">NAD-dependent glyceraldehyde-3-phosphate dehydrogenase</fullName>
        <ecNumber evidence="4">1.2.1.12</ecNumber>
    </submittedName>
</protein>
<reference evidence="4" key="1">
    <citation type="submission" date="2018-06" db="EMBL/GenBank/DDBJ databases">
        <authorList>
            <person name="Zhirakovskaya E."/>
        </authorList>
    </citation>
    <scope>NUCLEOTIDE SEQUENCE</scope>
</reference>
<dbReference type="InterPro" id="IPR036291">
    <property type="entry name" value="NAD(P)-bd_dom_sf"/>
</dbReference>
<comment type="similarity">
    <text evidence="1">Belongs to the glyceraldehyde-3-phosphate dehydrogenase family.</text>
</comment>
<dbReference type="FunFam" id="3.30.360.10:FF:000002">
    <property type="entry name" value="Glyceraldehyde-3-phosphate dehydrogenase"/>
    <property type="match status" value="1"/>
</dbReference>
<proteinExistence type="inferred from homology"/>
<dbReference type="InterPro" id="IPR020830">
    <property type="entry name" value="GlycerAld_3-P_DH_AS"/>
</dbReference>
<feature type="non-terminal residue" evidence="4">
    <location>
        <position position="1"/>
    </location>
</feature>
<evidence type="ECO:0000313" key="4">
    <source>
        <dbReference type="EMBL" id="VAV93801.1"/>
    </source>
</evidence>
<dbReference type="CDD" id="cd18126">
    <property type="entry name" value="GAPDH_I_C"/>
    <property type="match status" value="1"/>
</dbReference>
<dbReference type="InterPro" id="IPR020829">
    <property type="entry name" value="GlycerAld_3-P_DH_cat"/>
</dbReference>
<keyword evidence="2 4" id="KW-0560">Oxidoreductase</keyword>
<dbReference type="Pfam" id="PF02800">
    <property type="entry name" value="Gp_dh_C"/>
    <property type="match status" value="1"/>
</dbReference>
<dbReference type="EMBL" id="UOEG01000107">
    <property type="protein sequence ID" value="VAV93801.1"/>
    <property type="molecule type" value="Genomic_DNA"/>
</dbReference>
<dbReference type="Gene3D" id="3.30.360.10">
    <property type="entry name" value="Dihydrodipicolinate Reductase, domain 2"/>
    <property type="match status" value="1"/>
</dbReference>
<gene>
    <name evidence="4" type="ORF">MNBD_ALPHA07-854</name>
</gene>
<name>A0A3B0RR38_9ZZZZ</name>
<dbReference type="EC" id="1.2.1.12" evidence="4"/>
<dbReference type="PRINTS" id="PR00078">
    <property type="entry name" value="G3PDHDRGNASE"/>
</dbReference>
<organism evidence="4">
    <name type="scientific">hydrothermal vent metagenome</name>
    <dbReference type="NCBI Taxonomy" id="652676"/>
    <lineage>
        <taxon>unclassified sequences</taxon>
        <taxon>metagenomes</taxon>
        <taxon>ecological metagenomes</taxon>
    </lineage>
</organism>
<evidence type="ECO:0000259" key="3">
    <source>
        <dbReference type="Pfam" id="PF02800"/>
    </source>
</evidence>
<feature type="domain" description="Glyceraldehyde 3-phosphate dehydrogenase catalytic" evidence="3">
    <location>
        <begin position="30"/>
        <end position="186"/>
    </location>
</feature>
<dbReference type="PANTHER" id="PTHR43148">
    <property type="entry name" value="GLYCERALDEHYDE-3-PHOSPHATE DEHYDROGENASE 2"/>
    <property type="match status" value="1"/>
</dbReference>
<dbReference type="InterPro" id="IPR020831">
    <property type="entry name" value="GlycerAld/Erythrose_P_DH"/>
</dbReference>
<dbReference type="AlphaFoldDB" id="A0A3B0RR38"/>
<dbReference type="PROSITE" id="PS00071">
    <property type="entry name" value="GAPDH"/>
    <property type="match status" value="1"/>
</dbReference>
<dbReference type="SUPFAM" id="SSF51735">
    <property type="entry name" value="NAD(P)-binding Rossmann-fold domains"/>
    <property type="match status" value="1"/>
</dbReference>
<accession>A0A3B0RR38</accession>